<evidence type="ECO:0000313" key="5">
    <source>
        <dbReference type="Ensembl" id="ENSSFOP00015075568.1"/>
    </source>
</evidence>
<proteinExistence type="predicted"/>
<dbReference type="AlphaFoldDB" id="A0A0N8JX77"/>
<dbReference type="Pfam" id="PF01108">
    <property type="entry name" value="Tissue_fac"/>
    <property type="match status" value="1"/>
</dbReference>
<dbReference type="GeneID" id="108918633"/>
<dbReference type="GeneTree" id="ENSGT00990000204616"/>
<dbReference type="SUPFAM" id="SSF49265">
    <property type="entry name" value="Fibronectin type III"/>
    <property type="match status" value="1"/>
</dbReference>
<feature type="domain" description="Fibronectin type-III" evidence="3">
    <location>
        <begin position="16"/>
        <end position="115"/>
    </location>
</feature>
<dbReference type="GO" id="GO:0004896">
    <property type="term" value="F:cytokine receptor activity"/>
    <property type="evidence" value="ECO:0007669"/>
    <property type="project" value="TreeGrafter"/>
</dbReference>
<name>A0A0N8JX77_SCLFO</name>
<dbReference type="OrthoDB" id="9946382at2759"/>
<feature type="transmembrane region" description="Helical" evidence="1">
    <location>
        <begin position="250"/>
        <end position="275"/>
    </location>
</feature>
<dbReference type="STRING" id="113540.ENSSFOP00015075568"/>
<reference evidence="4 6" key="1">
    <citation type="submission" date="2015-08" db="EMBL/GenBank/DDBJ databases">
        <title>The genome of the Asian arowana (Scleropages formosus).</title>
        <authorList>
            <person name="Tan M.H."/>
            <person name="Gan H.M."/>
            <person name="Croft L.J."/>
            <person name="Austin C.M."/>
        </authorList>
    </citation>
    <scope>NUCLEOTIDE SEQUENCE [LARGE SCALE GENOMIC DNA]</scope>
    <source>
        <strain evidence="4">Aro1</strain>
    </source>
</reference>
<dbReference type="EMBL" id="JARO02008239">
    <property type="protein sequence ID" value="KPP62969.1"/>
    <property type="molecule type" value="Genomic_DNA"/>
</dbReference>
<feature type="chain" id="PRO_5044544998" evidence="2">
    <location>
        <begin position="18"/>
        <end position="419"/>
    </location>
</feature>
<evidence type="ECO:0000313" key="6">
    <source>
        <dbReference type="Proteomes" id="UP000034805"/>
    </source>
</evidence>
<gene>
    <name evidence="5" type="primary">ifngr1</name>
    <name evidence="4" type="ORF">Z043_118801</name>
</gene>
<dbReference type="PANTHER" id="PTHR20859:SF87">
    <property type="entry name" value="CYTOKINE RECEPTOR FAMILY MEMBER B13-RELATED"/>
    <property type="match status" value="1"/>
</dbReference>
<reference evidence="5" key="3">
    <citation type="submission" date="2025-05" db="UniProtKB">
        <authorList>
            <consortium name="Ensembl"/>
        </authorList>
    </citation>
    <scope>IDENTIFICATION</scope>
</reference>
<dbReference type="Gene3D" id="2.60.40.10">
    <property type="entry name" value="Immunoglobulins"/>
    <property type="match status" value="2"/>
</dbReference>
<keyword evidence="2" id="KW-0732">Signal</keyword>
<evidence type="ECO:0000313" key="4">
    <source>
        <dbReference type="EMBL" id="KPP62969.1"/>
    </source>
</evidence>
<dbReference type="PANTHER" id="PTHR20859">
    <property type="entry name" value="INTERFERON/INTERLEUKIN RECEPTOR"/>
    <property type="match status" value="1"/>
</dbReference>
<keyword evidence="4" id="KW-0675">Receptor</keyword>
<dbReference type="InterPro" id="IPR003961">
    <property type="entry name" value="FN3_dom"/>
</dbReference>
<keyword evidence="7" id="KW-1185">Reference proteome</keyword>
<accession>A0A0N8JX77</accession>
<dbReference type="Ensembl" id="ENSSFOT00015058493.1">
    <property type="protein sequence ID" value="ENSSFOP00015075568.1"/>
    <property type="gene ID" value="ENSSFOG00015025531.1"/>
</dbReference>
<sequence>MTFRTGIGVSLIASALALLLTVTRKGASIAVPPPSNLSVGCHNFEAIAKWNYVGDSPLMHFKVQIEKDIKDEDNGDEDLQAIYTQQHHYDLSSLITVDNNYRLRVKAINGSLESHYVNSSEFSYNKFMPTEVRCSLEFPPVNLSRRDGQMAVRFIHPFHMYKHSSILRHLEKDAPKQYSRYKAFEYGIVVEGVTNTFECHAEDTVCEATFSVLEAIEVYCVTLEGMLKDTIVRNSEAICKHEEDKSCCSFFALPAVVCAVLIAAVLLVAVLALFFKLTKAPAALTKTIASAISNQRSEWTIVQVEQVSMSTLHCVQPCVSPVLQTYEEVLQVETTASSVALCFQIGQEHLNESSGDQDLVDVQNVLDSSCSLGEYDSEPWDAEVDSVSSMPRPYDCPHVNAHIEMSPGDMVVGYRDTTT</sequence>
<feature type="signal peptide" evidence="2">
    <location>
        <begin position="1"/>
        <end position="17"/>
    </location>
</feature>
<keyword evidence="1" id="KW-0812">Transmembrane</keyword>
<evidence type="ECO:0000259" key="3">
    <source>
        <dbReference type="Pfam" id="PF01108"/>
    </source>
</evidence>
<organism evidence="4 6">
    <name type="scientific">Scleropages formosus</name>
    <name type="common">Asian bonytongue</name>
    <name type="synonym">Osteoglossum formosum</name>
    <dbReference type="NCBI Taxonomy" id="113540"/>
    <lineage>
        <taxon>Eukaryota</taxon>
        <taxon>Metazoa</taxon>
        <taxon>Chordata</taxon>
        <taxon>Craniata</taxon>
        <taxon>Vertebrata</taxon>
        <taxon>Euteleostomi</taxon>
        <taxon>Actinopterygii</taxon>
        <taxon>Neopterygii</taxon>
        <taxon>Teleostei</taxon>
        <taxon>Osteoglossocephala</taxon>
        <taxon>Osteoglossomorpha</taxon>
        <taxon>Osteoglossiformes</taxon>
        <taxon>Osteoglossidae</taxon>
        <taxon>Scleropages</taxon>
    </lineage>
</organism>
<evidence type="ECO:0000256" key="1">
    <source>
        <dbReference type="SAM" id="Phobius"/>
    </source>
</evidence>
<evidence type="ECO:0000313" key="7">
    <source>
        <dbReference type="Proteomes" id="UP000694397"/>
    </source>
</evidence>
<evidence type="ECO:0000256" key="2">
    <source>
        <dbReference type="SAM" id="SignalP"/>
    </source>
</evidence>
<protein>
    <submittedName>
        <fullName evidence="4 5">Interferon gamma receptor 1-like</fullName>
    </submittedName>
</protein>
<dbReference type="RefSeq" id="XP_018581601.2">
    <property type="nucleotide sequence ID" value="XM_018726085.2"/>
</dbReference>
<dbReference type="InterPro" id="IPR013783">
    <property type="entry name" value="Ig-like_fold"/>
</dbReference>
<reference evidence="5 7" key="2">
    <citation type="submission" date="2019-04" db="EMBL/GenBank/DDBJ databases">
        <authorList>
            <consortium name="Wellcome Sanger Institute Data Sharing"/>
        </authorList>
    </citation>
    <scope>NUCLEOTIDE SEQUENCE [LARGE SCALE GENOMIC DNA]</scope>
</reference>
<dbReference type="Proteomes" id="UP000694397">
    <property type="component" value="Chromosome 21"/>
</dbReference>
<keyword evidence="1" id="KW-0472">Membrane</keyword>
<dbReference type="InterPro" id="IPR036116">
    <property type="entry name" value="FN3_sf"/>
</dbReference>
<dbReference type="Proteomes" id="UP000034805">
    <property type="component" value="Unassembled WGS sequence"/>
</dbReference>
<dbReference type="InterPro" id="IPR050650">
    <property type="entry name" value="Type-II_Cytokine-TF_Rcpt"/>
</dbReference>
<dbReference type="GO" id="GO:0005886">
    <property type="term" value="C:plasma membrane"/>
    <property type="evidence" value="ECO:0007669"/>
    <property type="project" value="TreeGrafter"/>
</dbReference>
<keyword evidence="1" id="KW-1133">Transmembrane helix</keyword>